<comment type="similarity">
    <text evidence="3 11">Belongs to the peptidase M50B family.</text>
</comment>
<keyword evidence="9 11" id="KW-0482">Metalloprotease</keyword>
<feature type="domain" description="PDZ" evidence="13">
    <location>
        <begin position="148"/>
        <end position="182"/>
    </location>
</feature>
<comment type="cofactor">
    <cofactor evidence="1 11">
        <name>Zn(2+)</name>
        <dbReference type="ChEBI" id="CHEBI:29105"/>
    </cofactor>
</comment>
<organism evidence="14 15">
    <name type="scientific">Novosphingobium fluoreni</name>
    <dbReference type="NCBI Taxonomy" id="1391222"/>
    <lineage>
        <taxon>Bacteria</taxon>
        <taxon>Pseudomonadati</taxon>
        <taxon>Pseudomonadota</taxon>
        <taxon>Alphaproteobacteria</taxon>
        <taxon>Sphingomonadales</taxon>
        <taxon>Sphingomonadaceae</taxon>
        <taxon>Novosphingobium</taxon>
    </lineage>
</organism>
<evidence type="ECO:0000256" key="1">
    <source>
        <dbReference type="ARBA" id="ARBA00001947"/>
    </source>
</evidence>
<proteinExistence type="inferred from homology"/>
<keyword evidence="11" id="KW-0479">Metal-binding</keyword>
<dbReference type="NCBIfam" id="TIGR00054">
    <property type="entry name" value="RIP metalloprotease RseP"/>
    <property type="match status" value="1"/>
</dbReference>
<keyword evidence="15" id="KW-1185">Reference proteome</keyword>
<reference evidence="14 15" key="1">
    <citation type="submission" date="2020-08" db="EMBL/GenBank/DDBJ databases">
        <title>Genomic Encyclopedia of Type Strains, Phase IV (KMG-IV): sequencing the most valuable type-strain genomes for metagenomic binning, comparative biology and taxonomic classification.</title>
        <authorList>
            <person name="Goeker M."/>
        </authorList>
    </citation>
    <scope>NUCLEOTIDE SEQUENCE [LARGE SCALE GENOMIC DNA]</scope>
    <source>
        <strain evidence="14 15">DSM 27568</strain>
    </source>
</reference>
<dbReference type="SUPFAM" id="SSF50156">
    <property type="entry name" value="PDZ domain-like"/>
    <property type="match status" value="1"/>
</dbReference>
<evidence type="ECO:0000256" key="4">
    <source>
        <dbReference type="ARBA" id="ARBA00022670"/>
    </source>
</evidence>
<dbReference type="InterPro" id="IPR008915">
    <property type="entry name" value="Peptidase_M50"/>
</dbReference>
<keyword evidence="10 11" id="KW-0472">Membrane</keyword>
<evidence type="ECO:0000313" key="15">
    <source>
        <dbReference type="Proteomes" id="UP000561459"/>
    </source>
</evidence>
<evidence type="ECO:0000256" key="10">
    <source>
        <dbReference type="ARBA" id="ARBA00023136"/>
    </source>
</evidence>
<dbReference type="PANTHER" id="PTHR42837:SF2">
    <property type="entry name" value="MEMBRANE METALLOPROTEASE ARASP2, CHLOROPLASTIC-RELATED"/>
    <property type="match status" value="1"/>
</dbReference>
<dbReference type="InterPro" id="IPR041489">
    <property type="entry name" value="PDZ_6"/>
</dbReference>
<sequence>MIGSPSLLTMVLGFVLVLGPLVVIHELGHYLVGRFFGIKAEAFSVGFGKELAGFTDKRGTRWKLSALPLGGYVQFAGDMNPASAPAPEQDGLTPQERAQTFHAKPLWQRALVVLAGPLTNLICAVAIFAAFNLAYGRIEATPVVQDFAPGSVAQAAGMQVGDRIVAIGGEKISSFNEIPQYVVPYPGRIVPIAVKRGEQTLILSVPIGSTVEKDRFGNEARVGRIGIAGGAGKLVSVGPIEAVKLGFEQSYGIVRMMVTGIGQIFTGERSVKELGGPIKIAKYSGEQLSLGWLPFVYFAALISINLAFINILPIPGLDGGHLAFYAAEAVRRKPLDLRSQEWAVRTGIALVLTLMLIVTFNDVISLPIFRG</sequence>
<keyword evidence="8 11" id="KW-1133">Transmembrane helix</keyword>
<evidence type="ECO:0000256" key="9">
    <source>
        <dbReference type="ARBA" id="ARBA00023049"/>
    </source>
</evidence>
<dbReference type="Proteomes" id="UP000561459">
    <property type="component" value="Unassembled WGS sequence"/>
</dbReference>
<evidence type="ECO:0000313" key="14">
    <source>
        <dbReference type="EMBL" id="MBB3940144.1"/>
    </source>
</evidence>
<dbReference type="AlphaFoldDB" id="A0A7W6BY92"/>
<name>A0A7W6BY92_9SPHN</name>
<evidence type="ECO:0000256" key="3">
    <source>
        <dbReference type="ARBA" id="ARBA00007931"/>
    </source>
</evidence>
<evidence type="ECO:0000259" key="13">
    <source>
        <dbReference type="Pfam" id="PF17820"/>
    </source>
</evidence>
<dbReference type="GO" id="GO:0046872">
    <property type="term" value="F:metal ion binding"/>
    <property type="evidence" value="ECO:0007669"/>
    <property type="project" value="UniProtKB-KW"/>
</dbReference>
<keyword evidence="5 11" id="KW-0812">Transmembrane</keyword>
<evidence type="ECO:0000256" key="5">
    <source>
        <dbReference type="ARBA" id="ARBA00022692"/>
    </source>
</evidence>
<gene>
    <name evidence="14" type="ORF">GGR39_001794</name>
</gene>
<evidence type="ECO:0000256" key="7">
    <source>
        <dbReference type="ARBA" id="ARBA00022833"/>
    </source>
</evidence>
<comment type="subcellular location">
    <subcellularLocation>
        <location evidence="2">Membrane</location>
        <topology evidence="2">Multi-pass membrane protein</topology>
    </subcellularLocation>
</comment>
<keyword evidence="4 14" id="KW-0645">Protease</keyword>
<feature type="transmembrane region" description="Helical" evidence="11">
    <location>
        <begin position="342"/>
        <end position="364"/>
    </location>
</feature>
<comment type="caution">
    <text evidence="14">The sequence shown here is derived from an EMBL/GenBank/DDBJ whole genome shotgun (WGS) entry which is preliminary data.</text>
</comment>
<feature type="transmembrane region" description="Helical" evidence="11">
    <location>
        <begin position="290"/>
        <end position="312"/>
    </location>
</feature>
<dbReference type="EC" id="3.4.24.-" evidence="11"/>
<evidence type="ECO:0000256" key="2">
    <source>
        <dbReference type="ARBA" id="ARBA00004141"/>
    </source>
</evidence>
<protein>
    <recommendedName>
        <fullName evidence="11">Zinc metalloprotease</fullName>
        <ecNumber evidence="11">3.4.24.-</ecNumber>
    </recommendedName>
</protein>
<dbReference type="EMBL" id="JACIDY010000003">
    <property type="protein sequence ID" value="MBB3940144.1"/>
    <property type="molecule type" value="Genomic_DNA"/>
</dbReference>
<dbReference type="GO" id="GO:0006508">
    <property type="term" value="P:proteolysis"/>
    <property type="evidence" value="ECO:0007669"/>
    <property type="project" value="UniProtKB-KW"/>
</dbReference>
<dbReference type="Gene3D" id="2.30.42.10">
    <property type="match status" value="1"/>
</dbReference>
<dbReference type="GO" id="GO:0004222">
    <property type="term" value="F:metalloendopeptidase activity"/>
    <property type="evidence" value="ECO:0007669"/>
    <property type="project" value="InterPro"/>
</dbReference>
<evidence type="ECO:0000256" key="11">
    <source>
        <dbReference type="RuleBase" id="RU362031"/>
    </source>
</evidence>
<accession>A0A7W6BY92</accession>
<feature type="transmembrane region" description="Helical" evidence="11">
    <location>
        <begin position="110"/>
        <end position="135"/>
    </location>
</feature>
<feature type="domain" description="Peptidase M50" evidence="12">
    <location>
        <begin position="14"/>
        <end position="354"/>
    </location>
</feature>
<keyword evidence="7 11" id="KW-0862">Zinc</keyword>
<evidence type="ECO:0000259" key="12">
    <source>
        <dbReference type="Pfam" id="PF02163"/>
    </source>
</evidence>
<evidence type="ECO:0000256" key="6">
    <source>
        <dbReference type="ARBA" id="ARBA00022801"/>
    </source>
</evidence>
<dbReference type="InterPro" id="IPR036034">
    <property type="entry name" value="PDZ_sf"/>
</dbReference>
<dbReference type="RefSeq" id="WP_183616783.1">
    <property type="nucleotide sequence ID" value="NZ_JACIDY010000003.1"/>
</dbReference>
<dbReference type="Pfam" id="PF17820">
    <property type="entry name" value="PDZ_6"/>
    <property type="match status" value="1"/>
</dbReference>
<keyword evidence="6 11" id="KW-0378">Hydrolase</keyword>
<dbReference type="PANTHER" id="PTHR42837">
    <property type="entry name" value="REGULATOR OF SIGMA-E PROTEASE RSEP"/>
    <property type="match status" value="1"/>
</dbReference>
<dbReference type="GO" id="GO:0016020">
    <property type="term" value="C:membrane"/>
    <property type="evidence" value="ECO:0007669"/>
    <property type="project" value="UniProtKB-SubCell"/>
</dbReference>
<evidence type="ECO:0000256" key="8">
    <source>
        <dbReference type="ARBA" id="ARBA00022989"/>
    </source>
</evidence>
<dbReference type="CDD" id="cd06163">
    <property type="entry name" value="S2P-M50_PDZ_RseP-like"/>
    <property type="match status" value="1"/>
</dbReference>
<dbReference type="InterPro" id="IPR004387">
    <property type="entry name" value="Pept_M50_Zn"/>
</dbReference>
<feature type="transmembrane region" description="Helical" evidence="11">
    <location>
        <begin position="7"/>
        <end position="25"/>
    </location>
</feature>
<dbReference type="Pfam" id="PF02163">
    <property type="entry name" value="Peptidase_M50"/>
    <property type="match status" value="1"/>
</dbReference>